<keyword evidence="2" id="KW-1185">Reference proteome</keyword>
<dbReference type="RefSeq" id="XP_002508943.1">
    <property type="nucleotide sequence ID" value="XM_002508897.1"/>
</dbReference>
<evidence type="ECO:0000313" key="1">
    <source>
        <dbReference type="EMBL" id="ACO70201.1"/>
    </source>
</evidence>
<evidence type="ECO:0000313" key="2">
    <source>
        <dbReference type="Proteomes" id="UP000002009"/>
    </source>
</evidence>
<dbReference type="Gene3D" id="3.40.50.1240">
    <property type="entry name" value="Phosphoglycerate mutase-like"/>
    <property type="match status" value="1"/>
</dbReference>
<organism evidence="1 2">
    <name type="scientific">Micromonas commoda (strain RCC299 / NOUM17 / CCMP2709)</name>
    <name type="common">Picoplanktonic green alga</name>
    <dbReference type="NCBI Taxonomy" id="296587"/>
    <lineage>
        <taxon>Eukaryota</taxon>
        <taxon>Viridiplantae</taxon>
        <taxon>Chlorophyta</taxon>
        <taxon>Mamiellophyceae</taxon>
        <taxon>Mamiellales</taxon>
        <taxon>Mamiellaceae</taxon>
        <taxon>Micromonas</taxon>
    </lineage>
</organism>
<gene>
    <name evidence="1" type="ORF">MICPUN_63284</name>
</gene>
<dbReference type="AlphaFoldDB" id="C1FIN2"/>
<dbReference type="KEGG" id="mis:MICPUN_63284"/>
<evidence type="ECO:0008006" key="3">
    <source>
        <dbReference type="Google" id="ProtNLM"/>
    </source>
</evidence>
<dbReference type="OMA" id="TSCHELM"/>
<dbReference type="SUPFAM" id="SSF53254">
    <property type="entry name" value="Phosphoglycerate mutase-like"/>
    <property type="match status" value="1"/>
</dbReference>
<dbReference type="CDD" id="cd07067">
    <property type="entry name" value="HP_PGM_like"/>
    <property type="match status" value="1"/>
</dbReference>
<dbReference type="InParanoid" id="C1FIN2"/>
<dbReference type="PANTHER" id="PTHR16469:SF27">
    <property type="entry name" value="UBIQUITIN-ASSOCIATED AND SH3 DOMAIN-CONTAINING BA-RELATED"/>
    <property type="match status" value="1"/>
</dbReference>
<dbReference type="InterPro" id="IPR051710">
    <property type="entry name" value="Phosphatase_SH3-domain"/>
</dbReference>
<dbReference type="Proteomes" id="UP000002009">
    <property type="component" value="Chromosome 12"/>
</dbReference>
<protein>
    <recommendedName>
        <fullName evidence="3">Phosphoglycerate mutase</fullName>
    </recommendedName>
</protein>
<dbReference type="OrthoDB" id="414418at2759"/>
<accession>C1FIN2</accession>
<dbReference type="PANTHER" id="PTHR16469">
    <property type="entry name" value="UBIQUITIN-ASSOCIATED AND SH3 DOMAIN-CONTAINING BA-RELATED"/>
    <property type="match status" value="1"/>
</dbReference>
<dbReference type="InterPro" id="IPR013078">
    <property type="entry name" value="His_Pase_superF_clade-1"/>
</dbReference>
<dbReference type="EMBL" id="CP001577">
    <property type="protein sequence ID" value="ACO70201.1"/>
    <property type="molecule type" value="Genomic_DNA"/>
</dbReference>
<reference evidence="1 2" key="1">
    <citation type="journal article" date="2009" name="Science">
        <title>Green evolution and dynamic adaptations revealed by genomes of the marine picoeukaryotes Micromonas.</title>
        <authorList>
            <person name="Worden A.Z."/>
            <person name="Lee J.H."/>
            <person name="Mock T."/>
            <person name="Rouze P."/>
            <person name="Simmons M.P."/>
            <person name="Aerts A.L."/>
            <person name="Allen A.E."/>
            <person name="Cuvelier M.L."/>
            <person name="Derelle E."/>
            <person name="Everett M.V."/>
            <person name="Foulon E."/>
            <person name="Grimwood J."/>
            <person name="Gundlach H."/>
            <person name="Henrissat B."/>
            <person name="Napoli C."/>
            <person name="McDonald S.M."/>
            <person name="Parker M.S."/>
            <person name="Rombauts S."/>
            <person name="Salamov A."/>
            <person name="Von Dassow P."/>
            <person name="Badger J.H."/>
            <person name="Coutinho P.M."/>
            <person name="Demir E."/>
            <person name="Dubchak I."/>
            <person name="Gentemann C."/>
            <person name="Eikrem W."/>
            <person name="Gready J.E."/>
            <person name="John U."/>
            <person name="Lanier W."/>
            <person name="Lindquist E.A."/>
            <person name="Lucas S."/>
            <person name="Mayer K.F."/>
            <person name="Moreau H."/>
            <person name="Not F."/>
            <person name="Otillar R."/>
            <person name="Panaud O."/>
            <person name="Pangilinan J."/>
            <person name="Paulsen I."/>
            <person name="Piegu B."/>
            <person name="Poliakov A."/>
            <person name="Robbens S."/>
            <person name="Schmutz J."/>
            <person name="Toulza E."/>
            <person name="Wyss T."/>
            <person name="Zelensky A."/>
            <person name="Zhou K."/>
            <person name="Armbrust E.V."/>
            <person name="Bhattacharya D."/>
            <person name="Goodenough U.W."/>
            <person name="Van de Peer Y."/>
            <person name="Grigoriev I.V."/>
        </authorList>
    </citation>
    <scope>NUCLEOTIDE SEQUENCE [LARGE SCALE GENOMIC DNA]</scope>
    <source>
        <strain evidence="2">RCC299 / NOUM17</strain>
    </source>
</reference>
<sequence length="247" mass="27724">MSDSDSSGGGWGDDVTRPLRIYVLRHEKRPVDDPTFDVSLTDEGLEDAEELVCEELNELGVNAVYSSPYKRVLQTVEPYLDQVHVGMGACVEWCLSEHPEPNDTPPTEIPDEWHDEFSIESTHVPLMTAEEAHAKNRTIEQVFNRLADFVELLSKVHDEGDVVLLATHQTSVHALLSMASGIPVDCMDVPMGKIVELDWHGVIKYKYHGGPEPPWACYESHFHPSKNKHGGELKFTYIAAEEDSEED</sequence>
<dbReference type="Pfam" id="PF00300">
    <property type="entry name" value="His_Phos_1"/>
    <property type="match status" value="1"/>
</dbReference>
<dbReference type="InterPro" id="IPR029033">
    <property type="entry name" value="His_PPase_superfam"/>
</dbReference>
<name>C1FIN2_MICCC</name>
<dbReference type="GeneID" id="8248081"/>
<proteinExistence type="predicted"/>